<dbReference type="STRING" id="1048205.AB852_06920"/>
<organism evidence="2 3">
    <name type="scientific">Streptomyces uncialis</name>
    <dbReference type="NCBI Taxonomy" id="1048205"/>
    <lineage>
        <taxon>Bacteria</taxon>
        <taxon>Bacillati</taxon>
        <taxon>Actinomycetota</taxon>
        <taxon>Actinomycetes</taxon>
        <taxon>Kitasatosporales</taxon>
        <taxon>Streptomycetaceae</taxon>
        <taxon>Streptomyces</taxon>
    </lineage>
</organism>
<dbReference type="EMBL" id="LFBV01000001">
    <property type="protein sequence ID" value="OKH96328.1"/>
    <property type="molecule type" value="Genomic_DNA"/>
</dbReference>
<feature type="region of interest" description="Disordered" evidence="1">
    <location>
        <begin position="1"/>
        <end position="118"/>
    </location>
</feature>
<reference evidence="2 3" key="1">
    <citation type="submission" date="2015-06" db="EMBL/GenBank/DDBJ databases">
        <title>Cloning and characterization of the uncialamcin biosynthetic gene cluster.</title>
        <authorList>
            <person name="Yan X."/>
            <person name="Huang T."/>
            <person name="Ge H."/>
            <person name="Shen B."/>
        </authorList>
    </citation>
    <scope>NUCLEOTIDE SEQUENCE [LARGE SCALE GENOMIC DNA]</scope>
    <source>
        <strain evidence="2 3">DCA2648</strain>
    </source>
</reference>
<evidence type="ECO:0000256" key="1">
    <source>
        <dbReference type="SAM" id="MobiDB-lite"/>
    </source>
</evidence>
<evidence type="ECO:0000313" key="2">
    <source>
        <dbReference type="EMBL" id="OKH96328.1"/>
    </source>
</evidence>
<proteinExistence type="predicted"/>
<feature type="compositionally biased region" description="Basic and acidic residues" evidence="1">
    <location>
        <begin position="1"/>
        <end position="31"/>
    </location>
</feature>
<dbReference type="Proteomes" id="UP000186455">
    <property type="component" value="Unassembled WGS sequence"/>
</dbReference>
<comment type="caution">
    <text evidence="2">The sequence shown here is derived from an EMBL/GenBank/DDBJ whole genome shotgun (WGS) entry which is preliminary data.</text>
</comment>
<accession>A0A1Q4VEV0</accession>
<protein>
    <submittedName>
        <fullName evidence="2">Uncharacterized protein</fullName>
    </submittedName>
</protein>
<name>A0A1Q4VEV0_9ACTN</name>
<keyword evidence="3" id="KW-1185">Reference proteome</keyword>
<gene>
    <name evidence="2" type="ORF">AB852_06920</name>
</gene>
<dbReference type="AlphaFoldDB" id="A0A1Q4VEV0"/>
<evidence type="ECO:0000313" key="3">
    <source>
        <dbReference type="Proteomes" id="UP000186455"/>
    </source>
</evidence>
<sequence>MAKGRSDERGRGTAGRHGDADAERGRAEGEGRPPPGAPPGGRRSGGGGGRRGHRLVRRTGERPRRVPSGELAQRDIDGRPAFDPVPRGRRRHAAGAGCPAGRRPRPVEDPCGHVDIAG</sequence>